<dbReference type="AlphaFoldDB" id="A0A0W1RBU3"/>
<gene>
    <name evidence="2" type="ORF">AUR64_06695</name>
</gene>
<dbReference type="STRING" id="1514971.AUR64_06695"/>
<dbReference type="Proteomes" id="UP000054387">
    <property type="component" value="Unassembled WGS sequence"/>
</dbReference>
<reference evidence="2 3" key="1">
    <citation type="submission" date="2015-12" db="EMBL/GenBank/DDBJ databases">
        <title>Haloprofundus marisrubri gen. nov., sp. nov., an extremely halophilic archaeon isolated from the Discovery deep brine-seawater interface in the Red Sea.</title>
        <authorList>
            <person name="Zhang G."/>
            <person name="Stingl U."/>
            <person name="Rashid M."/>
        </authorList>
    </citation>
    <scope>NUCLEOTIDE SEQUENCE [LARGE SCALE GENOMIC DNA]</scope>
    <source>
        <strain evidence="2 3">SB9</strain>
    </source>
</reference>
<proteinExistence type="predicted"/>
<dbReference type="RefSeq" id="WP_058580667.1">
    <property type="nucleotide sequence ID" value="NZ_LOPU01000016.1"/>
</dbReference>
<organism evidence="2 3">
    <name type="scientific">Haloprofundus marisrubri</name>
    <dbReference type="NCBI Taxonomy" id="1514971"/>
    <lineage>
        <taxon>Archaea</taxon>
        <taxon>Methanobacteriati</taxon>
        <taxon>Methanobacteriota</taxon>
        <taxon>Stenosarchaea group</taxon>
        <taxon>Halobacteria</taxon>
        <taxon>Halobacteriales</taxon>
        <taxon>Haloferacaceae</taxon>
        <taxon>Haloprofundus</taxon>
    </lineage>
</organism>
<accession>A0A0W1RBU3</accession>
<feature type="transmembrane region" description="Helical" evidence="1">
    <location>
        <begin position="119"/>
        <end position="139"/>
    </location>
</feature>
<evidence type="ECO:0000313" key="3">
    <source>
        <dbReference type="Proteomes" id="UP000054387"/>
    </source>
</evidence>
<feature type="transmembrane region" description="Helical" evidence="1">
    <location>
        <begin position="37"/>
        <end position="59"/>
    </location>
</feature>
<evidence type="ECO:0000313" key="2">
    <source>
        <dbReference type="EMBL" id="KTG10869.1"/>
    </source>
</evidence>
<protein>
    <submittedName>
        <fullName evidence="2">Uncharacterized protein</fullName>
    </submittedName>
</protein>
<sequence>MTTEQSPRGLYLRFAFFGGWVLLVGAFVFWIHRDDLFTAVVTSSMLFVFGALPFLFLYWEYRHENSYPNRSESLGPDNRRLAGSLALATGVWAFSSLRLLGINLFSEPIERVGLDPYPLVAYVGAVLFVVAGFTILAGLEDRLPFVDFDFD</sequence>
<keyword evidence="3" id="KW-1185">Reference proteome</keyword>
<evidence type="ECO:0000256" key="1">
    <source>
        <dbReference type="SAM" id="Phobius"/>
    </source>
</evidence>
<feature type="transmembrane region" description="Helical" evidence="1">
    <location>
        <begin position="12"/>
        <end position="31"/>
    </location>
</feature>
<keyword evidence="1" id="KW-0812">Transmembrane</keyword>
<dbReference type="EMBL" id="LOPU01000016">
    <property type="protein sequence ID" value="KTG10869.1"/>
    <property type="molecule type" value="Genomic_DNA"/>
</dbReference>
<keyword evidence="1" id="KW-1133">Transmembrane helix</keyword>
<feature type="transmembrane region" description="Helical" evidence="1">
    <location>
        <begin position="80"/>
        <end position="99"/>
    </location>
</feature>
<name>A0A0W1RBU3_9EURY</name>
<comment type="caution">
    <text evidence="2">The sequence shown here is derived from an EMBL/GenBank/DDBJ whole genome shotgun (WGS) entry which is preliminary data.</text>
</comment>
<keyword evidence="1" id="KW-0472">Membrane</keyword>